<reference evidence="1" key="1">
    <citation type="submission" date="2020-04" db="EMBL/GenBank/DDBJ databases">
        <authorList>
            <person name="Chiriac C."/>
            <person name="Salcher M."/>
            <person name="Ghai R."/>
            <person name="Kavagutti S V."/>
        </authorList>
    </citation>
    <scope>NUCLEOTIDE SEQUENCE</scope>
</reference>
<protein>
    <submittedName>
        <fullName evidence="1">Uncharacterized protein</fullName>
    </submittedName>
</protein>
<evidence type="ECO:0000313" key="1">
    <source>
        <dbReference type="EMBL" id="CAB4127927.1"/>
    </source>
</evidence>
<sequence length="92" mass="9492">QQQALAQAIQSRQMPLNEITALMSGSQIQNPQFGAYQGANVAAAPIANAAAQTGAYNQNLYNQQVGSANAQTSGLFQLGGQAVKAGLPYLLA</sequence>
<gene>
    <name evidence="1" type="ORF">UFOVP102_1</name>
</gene>
<name>A0A6J5L3Z2_9CAUD</name>
<proteinExistence type="predicted"/>
<accession>A0A6J5L3Z2</accession>
<dbReference type="EMBL" id="LR796228">
    <property type="protein sequence ID" value="CAB4127927.1"/>
    <property type="molecule type" value="Genomic_DNA"/>
</dbReference>
<organism evidence="1">
    <name type="scientific">uncultured Caudovirales phage</name>
    <dbReference type="NCBI Taxonomy" id="2100421"/>
    <lineage>
        <taxon>Viruses</taxon>
        <taxon>Duplodnaviria</taxon>
        <taxon>Heunggongvirae</taxon>
        <taxon>Uroviricota</taxon>
        <taxon>Caudoviricetes</taxon>
        <taxon>Peduoviridae</taxon>
        <taxon>Maltschvirus</taxon>
        <taxon>Maltschvirus maltsch</taxon>
    </lineage>
</organism>
<feature type="non-terminal residue" evidence="1">
    <location>
        <position position="1"/>
    </location>
</feature>